<dbReference type="InterPro" id="IPR001841">
    <property type="entry name" value="Znf_RING"/>
</dbReference>
<evidence type="ECO:0000313" key="11">
    <source>
        <dbReference type="EMBL" id="GMH10086.1"/>
    </source>
</evidence>
<dbReference type="PROSITE" id="PS50089">
    <property type="entry name" value="ZF_RING_2"/>
    <property type="match status" value="1"/>
</dbReference>
<dbReference type="Proteomes" id="UP001279734">
    <property type="component" value="Unassembled WGS sequence"/>
</dbReference>
<evidence type="ECO:0000259" key="10">
    <source>
        <dbReference type="PROSITE" id="PS50089"/>
    </source>
</evidence>
<keyword evidence="6" id="KW-0833">Ubl conjugation pathway</keyword>
<gene>
    <name evidence="11" type="ORF">Nepgr_011927</name>
</gene>
<dbReference type="GO" id="GO:0008270">
    <property type="term" value="F:zinc ion binding"/>
    <property type="evidence" value="ECO:0007669"/>
    <property type="project" value="UniProtKB-KW"/>
</dbReference>
<dbReference type="InterPro" id="IPR045191">
    <property type="entry name" value="MBR1/2-like"/>
</dbReference>
<evidence type="ECO:0000256" key="8">
    <source>
        <dbReference type="PROSITE-ProRule" id="PRU00175"/>
    </source>
</evidence>
<evidence type="ECO:0000256" key="7">
    <source>
        <dbReference type="ARBA" id="ARBA00022833"/>
    </source>
</evidence>
<dbReference type="Pfam" id="PF13639">
    <property type="entry name" value="zf-RING_2"/>
    <property type="match status" value="1"/>
</dbReference>
<evidence type="ECO:0000256" key="1">
    <source>
        <dbReference type="ARBA" id="ARBA00000900"/>
    </source>
</evidence>
<dbReference type="FunFam" id="3.30.40.10:FF:000538">
    <property type="entry name" value="E3 ubiquitin-protein ligase MBR2 isoform A"/>
    <property type="match status" value="1"/>
</dbReference>
<evidence type="ECO:0000256" key="6">
    <source>
        <dbReference type="ARBA" id="ARBA00022786"/>
    </source>
</evidence>
<evidence type="ECO:0000256" key="2">
    <source>
        <dbReference type="ARBA" id="ARBA00012483"/>
    </source>
</evidence>
<reference evidence="11" key="1">
    <citation type="submission" date="2023-05" db="EMBL/GenBank/DDBJ databases">
        <title>Nepenthes gracilis genome sequencing.</title>
        <authorList>
            <person name="Fukushima K."/>
        </authorList>
    </citation>
    <scope>NUCLEOTIDE SEQUENCE</scope>
    <source>
        <strain evidence="11">SING2019-196</strain>
    </source>
</reference>
<dbReference type="Gene3D" id="3.30.40.10">
    <property type="entry name" value="Zinc/RING finger domain, C3HC4 (zinc finger)"/>
    <property type="match status" value="1"/>
</dbReference>
<feature type="domain" description="RING-type" evidence="10">
    <location>
        <begin position="528"/>
        <end position="570"/>
    </location>
</feature>
<keyword evidence="9" id="KW-0812">Transmembrane</keyword>
<dbReference type="EC" id="2.3.2.27" evidence="2"/>
<keyword evidence="9" id="KW-1133">Transmembrane helix</keyword>
<keyword evidence="5 8" id="KW-0863">Zinc-finger</keyword>
<keyword evidence="9" id="KW-0472">Membrane</keyword>
<dbReference type="PANTHER" id="PTHR22937">
    <property type="entry name" value="E3 UBIQUITIN-PROTEIN LIGASE RNF165"/>
    <property type="match status" value="1"/>
</dbReference>
<evidence type="ECO:0000256" key="4">
    <source>
        <dbReference type="ARBA" id="ARBA00022723"/>
    </source>
</evidence>
<evidence type="ECO:0000256" key="3">
    <source>
        <dbReference type="ARBA" id="ARBA00022679"/>
    </source>
</evidence>
<protein>
    <recommendedName>
        <fullName evidence="2">RING-type E3 ubiquitin transferase</fullName>
        <ecNumber evidence="2">2.3.2.27</ecNumber>
    </recommendedName>
</protein>
<dbReference type="AlphaFoldDB" id="A0AAD3SG12"/>
<comment type="catalytic activity">
    <reaction evidence="1">
        <text>S-ubiquitinyl-[E2 ubiquitin-conjugating enzyme]-L-cysteine + [acceptor protein]-L-lysine = [E2 ubiquitin-conjugating enzyme]-L-cysteine + N(6)-ubiquitinyl-[acceptor protein]-L-lysine.</text>
        <dbReference type="EC" id="2.3.2.27"/>
    </reaction>
</comment>
<keyword evidence="7" id="KW-0862">Zinc</keyword>
<dbReference type="GO" id="GO:0061630">
    <property type="term" value="F:ubiquitin protein ligase activity"/>
    <property type="evidence" value="ECO:0007669"/>
    <property type="project" value="UniProtKB-EC"/>
</dbReference>
<keyword evidence="4" id="KW-0479">Metal-binding</keyword>
<dbReference type="InterPro" id="IPR013083">
    <property type="entry name" value="Znf_RING/FYVE/PHD"/>
</dbReference>
<feature type="transmembrane region" description="Helical" evidence="9">
    <location>
        <begin position="27"/>
        <end position="51"/>
    </location>
</feature>
<evidence type="ECO:0000256" key="9">
    <source>
        <dbReference type="SAM" id="Phobius"/>
    </source>
</evidence>
<accession>A0AAD3SG12</accession>
<dbReference type="EMBL" id="BSYO01000009">
    <property type="protein sequence ID" value="GMH10086.1"/>
    <property type="molecule type" value="Genomic_DNA"/>
</dbReference>
<sequence length="581" mass="64019">MARQRNSPLIRFGALTPSKVRFFWKSFIVVISGAILNLDIGLSFASAYVVMGHQHVFSTSQIFEGENDQHWTHMQAEDPYHNHLAARPTATESGSLFHPRDNMSIDRLRYVSYWNPPARLNGHSSSIDVTIPHNQTNTSAPCDSLHSVASRNVFMVPENHVQHASSSNYVVENTFLDLGAGNGQPSYKRKSPGLSAIHDQGSSSGYFSAGSSSSASSSDLRLERPNWEPVSLTSTYRGSHLSSRGEYSTRNVRRRSAFELETDVFGAHMSQNYPHATNVARHPIDHSISIDHQSQDLSVPLPDWNHAVLPIAPHARAVVPDASSMMTIEATHFFNGSGVANVSGQMDGYHNDLISGRNPGIPQSPAAISGQTGYVHGSNPTARVSVGGLRLGRVAPSDEGLPFVADSYSSRNPRRIGSAGWRSGDRSGRSRLSAERYRSLSVGAVGHEQLTPEDMIIAEHPSSYGSRNLFDHHRDMRLDIDNMSYEELLALGERIGSVSTGLSEDLLSKCLMATIYCSLDQMQDEERCIICLEEYQNMDEVGRLKSCGHEYHVCCIKKWLSLKNLCPICKVPALAEKTMEN</sequence>
<name>A0AAD3SG12_NEPGR</name>
<keyword evidence="3" id="KW-0808">Transferase</keyword>
<evidence type="ECO:0000256" key="5">
    <source>
        <dbReference type="ARBA" id="ARBA00022771"/>
    </source>
</evidence>
<organism evidence="11 12">
    <name type="scientific">Nepenthes gracilis</name>
    <name type="common">Slender pitcher plant</name>
    <dbReference type="NCBI Taxonomy" id="150966"/>
    <lineage>
        <taxon>Eukaryota</taxon>
        <taxon>Viridiplantae</taxon>
        <taxon>Streptophyta</taxon>
        <taxon>Embryophyta</taxon>
        <taxon>Tracheophyta</taxon>
        <taxon>Spermatophyta</taxon>
        <taxon>Magnoliopsida</taxon>
        <taxon>eudicotyledons</taxon>
        <taxon>Gunneridae</taxon>
        <taxon>Pentapetalae</taxon>
        <taxon>Caryophyllales</taxon>
        <taxon>Nepenthaceae</taxon>
        <taxon>Nepenthes</taxon>
    </lineage>
</organism>
<keyword evidence="12" id="KW-1185">Reference proteome</keyword>
<dbReference type="SUPFAM" id="SSF57850">
    <property type="entry name" value="RING/U-box"/>
    <property type="match status" value="1"/>
</dbReference>
<proteinExistence type="predicted"/>
<dbReference type="SMART" id="SM00184">
    <property type="entry name" value="RING"/>
    <property type="match status" value="1"/>
</dbReference>
<evidence type="ECO:0000313" key="12">
    <source>
        <dbReference type="Proteomes" id="UP001279734"/>
    </source>
</evidence>
<dbReference type="PANTHER" id="PTHR22937:SF174">
    <property type="entry name" value="RING-TYPE E3 UBIQUITIN TRANSFERASE"/>
    <property type="match status" value="1"/>
</dbReference>
<comment type="caution">
    <text evidence="11">The sequence shown here is derived from an EMBL/GenBank/DDBJ whole genome shotgun (WGS) entry which is preliminary data.</text>
</comment>